<evidence type="ECO:0000256" key="4">
    <source>
        <dbReference type="SAM" id="MobiDB-lite"/>
    </source>
</evidence>
<dbReference type="Ensembl" id="ENSEBUT00000027652.1">
    <property type="protein sequence ID" value="ENSEBUP00000027076.1"/>
    <property type="gene ID" value="ENSEBUG00000016631.1"/>
</dbReference>
<dbReference type="GO" id="GO:0003779">
    <property type="term" value="F:actin binding"/>
    <property type="evidence" value="ECO:0007669"/>
    <property type="project" value="UniProtKB-KW"/>
</dbReference>
<keyword evidence="2" id="KW-0009">Actin-binding</keyword>
<name>A0A8C4RAG5_EPTBU</name>
<evidence type="ECO:0000313" key="6">
    <source>
        <dbReference type="Proteomes" id="UP000694388"/>
    </source>
</evidence>
<feature type="compositionally biased region" description="Basic and acidic residues" evidence="4">
    <location>
        <begin position="929"/>
        <end position="939"/>
    </location>
</feature>
<organism evidence="5 6">
    <name type="scientific">Eptatretus burgeri</name>
    <name type="common">Inshore hagfish</name>
    <dbReference type="NCBI Taxonomy" id="7764"/>
    <lineage>
        <taxon>Eukaryota</taxon>
        <taxon>Metazoa</taxon>
        <taxon>Chordata</taxon>
        <taxon>Craniata</taxon>
        <taxon>Vertebrata</taxon>
        <taxon>Cyclostomata</taxon>
        <taxon>Myxini</taxon>
        <taxon>Myxiniformes</taxon>
        <taxon>Myxinidae</taxon>
        <taxon>Eptatretinae</taxon>
        <taxon>Eptatretus</taxon>
    </lineage>
</organism>
<feature type="region of interest" description="Disordered" evidence="4">
    <location>
        <begin position="1189"/>
        <end position="1245"/>
    </location>
</feature>
<keyword evidence="1" id="KW-0677">Repeat</keyword>
<feature type="compositionally biased region" description="Basic and acidic residues" evidence="4">
    <location>
        <begin position="1217"/>
        <end position="1237"/>
    </location>
</feature>
<feature type="compositionally biased region" description="Basic residues" evidence="4">
    <location>
        <begin position="883"/>
        <end position="897"/>
    </location>
</feature>
<dbReference type="Gene3D" id="1.20.58.60">
    <property type="match status" value="6"/>
</dbReference>
<sequence length="1245" mass="141703">MERAAQQLLQTGQSENDEVRASCDAMMLRKEHLLQRSQEREQQLEESMELQRFFSLSYELESWLQERLSLANDGSWQDLTSLQMKLARHAELEAELSAMASQLQHFQSDGRRMMTNDHSTSQIEVTQRLVEVDELWKELEQNCHEKRTKLQDAVKVVQLLRAMDEVTRRASEAECGLASPERPQGLAAAAQLLQRLAGLTTELGAQSERACELRESAWAMAAQGSESAREAVEKAEPLVTRLETLEESAKSQRAKLESSRALFEFYRAVELEFSWLREAFNLAASQECGHSLADVTAFEKRHQALEAEMQTHSSMAAAVAKQGRDLVSEHHSDSTAISQCVHELEEAVVQLHNDMDARKKLLLLAHEMLSTYTELTEMQSWLDSQWPLVKGTEDVRDEEGVQVALSRLEALHLELEGLLTRLQDLEKKAKHLISKSSLDSTEMRSCLIKVSKELDKLQHAVEERRKSLRSAGQIFEFQREVEEMRAWITQRRKVARSDDFGKDLEDVEILHERFAEFKQEVEGPGMARMAALGELGTTVMGLRGRGRMPVHEQLQRTTRLWGKLQKDMAQRDQNLQVAREVHSFCQQAEELTDALHQHQVSMTGGEVPPDLNGIVLAWRRHASSQRDLEVAGEKVKRLAREAMRLSQAHPKVSEPLQQQFYTVEQEWEKIQRMAEESATNLRHNEEFLQFMAELHELEAWCSRVDGVIRGEDHPKDMHAAELARRRHEVMRPELERRLERLHTLQESAKRYVKSGHPHAEEMSYECLDVEGMLKNVAERWENSREHLGDVAAKLQTQRALELVEAWMEAREGLLTQDNYGDSLQSVEELIRKHEDLEQMFAAQEEKFTVLAKLLQVREDEAHQQKSVCRNLSDERRGTNRGSQRSRNRGLLRRRTSSGKRLGGQRLKRRFSSRVTERPSTPLSSSSDEEISRRDYKKESFSSNSRPVRTLSQKPMLSLRGPSETDSEADLPRIPALRIGSHNDFSASGVNTMNRPSLVLPGSSARPAPALHLSSSSPLPRDSSDEELGTPEDTLDKDISSGLEMQESTFVDDLSEQRWQVQKNTLDNSLSSSLPRLHQPQPMLRDLPPKKVTSPQLMAEPKERSVGYNKWTSGLANVGGASGATSPSDAENAKAPEMNWERTEIAGCSLPPSYKYRSSLSDLQGAGGFNTRTNTAEWQPRLSFDLCSDVSTTSGRQSQKQTTLNHLRQSPFSRRLSNSKESRGEQTDEKERQKKGIFDKLFSFRK</sequence>
<evidence type="ECO:0000313" key="5">
    <source>
        <dbReference type="Ensembl" id="ENSEBUP00000027094.1"/>
    </source>
</evidence>
<dbReference type="PANTHER" id="PTHR11915">
    <property type="entry name" value="SPECTRIN/FILAMIN RELATED CYTOSKELETAL PROTEIN"/>
    <property type="match status" value="1"/>
</dbReference>
<dbReference type="AlphaFoldDB" id="A0A8C4RAG5"/>
<keyword evidence="3" id="KW-0175">Coiled coil</keyword>
<feature type="region of interest" description="Disordered" evidence="4">
    <location>
        <begin position="995"/>
        <end position="1038"/>
    </location>
</feature>
<keyword evidence="6" id="KW-1185">Reference proteome</keyword>
<evidence type="ECO:0000256" key="1">
    <source>
        <dbReference type="ARBA" id="ARBA00022737"/>
    </source>
</evidence>
<dbReference type="SMART" id="SM00150">
    <property type="entry name" value="SPEC"/>
    <property type="match status" value="8"/>
</dbReference>
<feature type="region of interest" description="Disordered" evidence="4">
    <location>
        <begin position="862"/>
        <end position="968"/>
    </location>
</feature>
<dbReference type="CDD" id="cd00176">
    <property type="entry name" value="SPEC"/>
    <property type="match status" value="4"/>
</dbReference>
<feature type="coiled-coil region" evidence="3">
    <location>
        <begin position="408"/>
        <end position="435"/>
    </location>
</feature>
<dbReference type="Proteomes" id="UP000694388">
    <property type="component" value="Unplaced"/>
</dbReference>
<accession>A0A8C4RAG5</accession>
<dbReference type="Pfam" id="PF00435">
    <property type="entry name" value="Spectrin"/>
    <property type="match status" value="8"/>
</dbReference>
<proteinExistence type="predicted"/>
<feature type="compositionally biased region" description="Polar residues" evidence="4">
    <location>
        <begin position="1189"/>
        <end position="1215"/>
    </location>
</feature>
<feature type="region of interest" description="Disordered" evidence="4">
    <location>
        <begin position="1064"/>
        <end position="1088"/>
    </location>
</feature>
<dbReference type="OMA" id="GEPQGQT"/>
<feature type="compositionally biased region" description="Low complexity" evidence="4">
    <location>
        <begin position="1002"/>
        <end position="1020"/>
    </location>
</feature>
<protein>
    <submittedName>
        <fullName evidence="5">Uncharacterized protein</fullName>
    </submittedName>
</protein>
<dbReference type="Ensembl" id="ENSEBUT00000027670.1">
    <property type="protein sequence ID" value="ENSEBUP00000027094.1"/>
    <property type="gene ID" value="ENSEBUG00000016631.1"/>
</dbReference>
<dbReference type="GeneTree" id="ENSGT00940000161549"/>
<evidence type="ECO:0000256" key="3">
    <source>
        <dbReference type="SAM" id="Coils"/>
    </source>
</evidence>
<dbReference type="SUPFAM" id="SSF46966">
    <property type="entry name" value="Spectrin repeat"/>
    <property type="match status" value="7"/>
</dbReference>
<feature type="compositionally biased region" description="Polar residues" evidence="4">
    <location>
        <begin position="1064"/>
        <end position="1073"/>
    </location>
</feature>
<dbReference type="InterPro" id="IPR018159">
    <property type="entry name" value="Spectrin/alpha-actinin"/>
</dbReference>
<feature type="compositionally biased region" description="Acidic residues" evidence="4">
    <location>
        <begin position="1023"/>
        <end position="1032"/>
    </location>
</feature>
<reference evidence="5" key="1">
    <citation type="submission" date="2025-05" db="UniProtKB">
        <authorList>
            <consortium name="Ensembl"/>
        </authorList>
    </citation>
    <scope>IDENTIFICATION</scope>
</reference>
<feature type="compositionally biased region" description="Polar residues" evidence="4">
    <location>
        <begin position="940"/>
        <end position="954"/>
    </location>
</feature>
<dbReference type="InterPro" id="IPR002017">
    <property type="entry name" value="Spectrin_repeat"/>
</dbReference>
<evidence type="ECO:0000256" key="2">
    <source>
        <dbReference type="ARBA" id="ARBA00023203"/>
    </source>
</evidence>